<dbReference type="EnsemblMetazoa" id="CLYHEMT025471.1">
    <property type="protein sequence ID" value="CLYHEMP025471.1"/>
    <property type="gene ID" value="CLYHEMG025471"/>
</dbReference>
<organism evidence="2 3">
    <name type="scientific">Clytia hemisphaerica</name>
    <dbReference type="NCBI Taxonomy" id="252671"/>
    <lineage>
        <taxon>Eukaryota</taxon>
        <taxon>Metazoa</taxon>
        <taxon>Cnidaria</taxon>
        <taxon>Hydrozoa</taxon>
        <taxon>Hydroidolina</taxon>
        <taxon>Leptothecata</taxon>
        <taxon>Obeliida</taxon>
        <taxon>Clytiidae</taxon>
        <taxon>Clytia</taxon>
    </lineage>
</organism>
<keyword evidence="3" id="KW-1185">Reference proteome</keyword>
<dbReference type="PANTHER" id="PTHR46791:SF13">
    <property type="entry name" value="CLR5 DOMAIN-CONTAINING PROTEIN"/>
    <property type="match status" value="1"/>
</dbReference>
<accession>A0A7M5XLF0</accession>
<sequence length="272" mass="32266">MAVDRDSLVREYFDRGYDYEEIITTLRQVHSKIISLRQLHRVLRNQNLYRRKYGCDTRDAISFVQRQLRSSGSSLGYRLMHQRCLQAGYRTTRENIRIMLKLLDPIGVEERSRKVLKRRQYWSYGPNWVWHIDGYDKLKPYGFPIHGAIDGFSRRIMWLEVTSSNKEPEIICSFFLKCIKTISGTPRKIVGDRGTENVHVAASQRFLRRNDQDNNSGEASFKYGKSVTNQRIESWWAMLRRTCTNWWINYFRDLIENDLFDTSNNVHCECTG</sequence>
<dbReference type="Pfam" id="PF24764">
    <property type="entry name" value="rva_4"/>
    <property type="match status" value="1"/>
</dbReference>
<evidence type="ECO:0000313" key="3">
    <source>
        <dbReference type="Proteomes" id="UP000594262"/>
    </source>
</evidence>
<evidence type="ECO:0000313" key="2">
    <source>
        <dbReference type="EnsemblMetazoa" id="CLYHEMP025471.1"/>
    </source>
</evidence>
<protein>
    <recommendedName>
        <fullName evidence="1">Integrase core domain-containing protein</fullName>
    </recommendedName>
</protein>
<dbReference type="SUPFAM" id="SSF53098">
    <property type="entry name" value="Ribonuclease H-like"/>
    <property type="match status" value="1"/>
</dbReference>
<feature type="domain" description="Integrase core" evidence="1">
    <location>
        <begin position="125"/>
        <end position="269"/>
    </location>
</feature>
<dbReference type="InterPro" id="IPR058913">
    <property type="entry name" value="Integrase_dom_put"/>
</dbReference>
<proteinExistence type="predicted"/>
<name>A0A7M5XLF0_9CNID</name>
<dbReference type="InterPro" id="IPR012337">
    <property type="entry name" value="RNaseH-like_sf"/>
</dbReference>
<dbReference type="Gene3D" id="3.30.420.10">
    <property type="entry name" value="Ribonuclease H-like superfamily/Ribonuclease H"/>
    <property type="match status" value="1"/>
</dbReference>
<dbReference type="GO" id="GO:0003676">
    <property type="term" value="F:nucleic acid binding"/>
    <property type="evidence" value="ECO:0007669"/>
    <property type="project" value="InterPro"/>
</dbReference>
<dbReference type="AlphaFoldDB" id="A0A7M5XLF0"/>
<dbReference type="PANTHER" id="PTHR46791">
    <property type="entry name" value="EXPRESSED PROTEIN"/>
    <property type="match status" value="1"/>
</dbReference>
<reference evidence="2" key="1">
    <citation type="submission" date="2021-01" db="UniProtKB">
        <authorList>
            <consortium name="EnsemblMetazoa"/>
        </authorList>
    </citation>
    <scope>IDENTIFICATION</scope>
</reference>
<dbReference type="OrthoDB" id="5967997at2759"/>
<evidence type="ECO:0000259" key="1">
    <source>
        <dbReference type="Pfam" id="PF24764"/>
    </source>
</evidence>
<dbReference type="InterPro" id="IPR036397">
    <property type="entry name" value="RNaseH_sf"/>
</dbReference>
<dbReference type="Proteomes" id="UP000594262">
    <property type="component" value="Unplaced"/>
</dbReference>